<dbReference type="STRING" id="1850517.A8708_05535"/>
<comment type="caution">
    <text evidence="2">The sequence shown here is derived from an EMBL/GenBank/DDBJ whole genome shotgun (WGS) entry which is preliminary data.</text>
</comment>
<dbReference type="Gene3D" id="3.40.50.300">
    <property type="entry name" value="P-loop containing nucleotide triphosphate hydrolases"/>
    <property type="match status" value="1"/>
</dbReference>
<dbReference type="PANTHER" id="PTHR13696:SF99">
    <property type="entry name" value="COBYRINIC ACID AC-DIAMIDE SYNTHASE"/>
    <property type="match status" value="1"/>
</dbReference>
<reference evidence="2 3" key="1">
    <citation type="submission" date="2016-05" db="EMBL/GenBank/DDBJ databases">
        <title>Paenibacillus sp. 1ZS3-15 nov., isolated from the rhizosphere soil.</title>
        <authorList>
            <person name="Zhang X.X."/>
            <person name="Zhang J."/>
        </authorList>
    </citation>
    <scope>NUCLEOTIDE SEQUENCE [LARGE SCALE GENOMIC DNA]</scope>
    <source>
        <strain evidence="2 3">1ZS3-15</strain>
    </source>
</reference>
<dbReference type="RefSeq" id="WP_068667655.1">
    <property type="nucleotide sequence ID" value="NZ_LYPB01000077.1"/>
</dbReference>
<proteinExistence type="predicted"/>
<evidence type="ECO:0000259" key="1">
    <source>
        <dbReference type="Pfam" id="PF13614"/>
    </source>
</evidence>
<dbReference type="EMBL" id="LYPB01000077">
    <property type="protein sequence ID" value="OAS16041.1"/>
    <property type="molecule type" value="Genomic_DNA"/>
</dbReference>
<dbReference type="Pfam" id="PF13614">
    <property type="entry name" value="AAA_31"/>
    <property type="match status" value="1"/>
</dbReference>
<dbReference type="InterPro" id="IPR025669">
    <property type="entry name" value="AAA_dom"/>
</dbReference>
<dbReference type="Proteomes" id="UP000078454">
    <property type="component" value="Unassembled WGS sequence"/>
</dbReference>
<protein>
    <recommendedName>
        <fullName evidence="1">AAA domain-containing protein</fullName>
    </recommendedName>
</protein>
<gene>
    <name evidence="2" type="ORF">A8708_05535</name>
</gene>
<dbReference type="OrthoDB" id="9794577at2"/>
<dbReference type="InterPro" id="IPR050678">
    <property type="entry name" value="DNA_Partitioning_ATPase"/>
</dbReference>
<dbReference type="SUPFAM" id="SSF52540">
    <property type="entry name" value="P-loop containing nucleoside triphosphate hydrolases"/>
    <property type="match status" value="1"/>
</dbReference>
<keyword evidence="3" id="KW-1185">Reference proteome</keyword>
<evidence type="ECO:0000313" key="3">
    <source>
        <dbReference type="Proteomes" id="UP000078454"/>
    </source>
</evidence>
<evidence type="ECO:0000313" key="2">
    <source>
        <dbReference type="EMBL" id="OAS16041.1"/>
    </source>
</evidence>
<accession>A0A198A4S1</accession>
<organism evidence="2 3">
    <name type="scientific">Paenibacillus oryzisoli</name>
    <dbReference type="NCBI Taxonomy" id="1850517"/>
    <lineage>
        <taxon>Bacteria</taxon>
        <taxon>Bacillati</taxon>
        <taxon>Bacillota</taxon>
        <taxon>Bacilli</taxon>
        <taxon>Bacillales</taxon>
        <taxon>Paenibacillaceae</taxon>
        <taxon>Paenibacillus</taxon>
    </lineage>
</organism>
<dbReference type="InterPro" id="IPR027417">
    <property type="entry name" value="P-loop_NTPase"/>
</dbReference>
<dbReference type="PANTHER" id="PTHR13696">
    <property type="entry name" value="P-LOOP CONTAINING NUCLEOSIDE TRIPHOSPHATE HYDROLASE"/>
    <property type="match status" value="1"/>
</dbReference>
<name>A0A198A4S1_9BACL</name>
<sequence>MNTSLIIAIHSPQGGSGKSTLALNLALQYVKQGRKTLLIDMAGYGGVPAMCKIPIRGNGMSSLITVLEQSSELPHYEHFQGYFKDAIVQYKEFKDFHILLSASPLKMEKLSSQFTEYLIEAARKADYGVIIIDTSSELSERNITCMEIANLIIMPTLQDVASGWKIILLKEILSSLHISKEKIFLVANRVTKYSGFNNKELEEEIGFTLLYEIPDIAKKVQKHINSGIPMDLAGIGKVSRIFQQLAQKIVAQVI</sequence>
<dbReference type="AlphaFoldDB" id="A0A198A4S1"/>
<feature type="domain" description="AAA" evidence="1">
    <location>
        <begin position="6"/>
        <end position="157"/>
    </location>
</feature>